<evidence type="ECO:0000256" key="1">
    <source>
        <dbReference type="ARBA" id="ARBA00009580"/>
    </source>
</evidence>
<evidence type="ECO:0000259" key="2">
    <source>
        <dbReference type="PROSITE" id="PS50056"/>
    </source>
</evidence>
<feature type="domain" description="Tyrosine specific protein phosphatases" evidence="2">
    <location>
        <begin position="128"/>
        <end position="161"/>
    </location>
</feature>
<sequence length="259" mass="28598">MSDRLHAFEAIDNFRDYGDYATTAGRRVRPGRLFRSAHHARASEADLARVAALDLGAVVDLRRPGERRDQPSRRPDGWSGLVIAGGIDDGVEAPHITFLKTQDLTPDSGRRFMQGTYRRLPFDAAHREVFGRYFQALADQDRPVLIHCAAGKDRTGFLAALTHHLLGVSRDDMVEDYLLTNTAVDLEGRAPSIARQLHKMTGRLAADDAVVAFLGVEAAYLEAALAEVEARHGSIDAYLRDALGIDSARRERIVERLSA</sequence>
<dbReference type="Proteomes" id="UP001213664">
    <property type="component" value="Chromosome"/>
</dbReference>
<accession>A0AAJ6BL73</accession>
<evidence type="ECO:0000313" key="3">
    <source>
        <dbReference type="EMBL" id="WEK41208.1"/>
    </source>
</evidence>
<gene>
    <name evidence="3" type="ORF">P0Y50_06270</name>
</gene>
<dbReference type="PANTHER" id="PTHR31126">
    <property type="entry name" value="TYROSINE-PROTEIN PHOSPHATASE"/>
    <property type="match status" value="1"/>
</dbReference>
<evidence type="ECO:0000313" key="4">
    <source>
        <dbReference type="Proteomes" id="UP001213664"/>
    </source>
</evidence>
<comment type="similarity">
    <text evidence="1">Belongs to the protein-tyrosine phosphatase family.</text>
</comment>
<reference evidence="3" key="1">
    <citation type="submission" date="2023-03" db="EMBL/GenBank/DDBJ databases">
        <title>Andean soil-derived lignocellulolytic bacterial consortium as a source of novel taxa and putative plastic-active enzymes.</title>
        <authorList>
            <person name="Diaz-Garcia L."/>
            <person name="Chuvochina M."/>
            <person name="Feuerriegel G."/>
            <person name="Bunk B."/>
            <person name="Sproer C."/>
            <person name="Streit W.R."/>
            <person name="Rodriguez L.M."/>
            <person name="Overmann J."/>
            <person name="Jimenez D.J."/>
        </authorList>
    </citation>
    <scope>NUCLEOTIDE SEQUENCE</scope>
    <source>
        <strain evidence="3">MAG 833</strain>
    </source>
</reference>
<dbReference type="Gene3D" id="3.90.190.10">
    <property type="entry name" value="Protein tyrosine phosphatase superfamily"/>
    <property type="match status" value="1"/>
</dbReference>
<dbReference type="InterPro" id="IPR000387">
    <property type="entry name" value="Tyr_Pase_dom"/>
</dbReference>
<proteinExistence type="inferred from homology"/>
<dbReference type="PANTHER" id="PTHR31126:SF1">
    <property type="entry name" value="TYROSINE SPECIFIC PROTEIN PHOSPHATASES DOMAIN-CONTAINING PROTEIN"/>
    <property type="match status" value="1"/>
</dbReference>
<dbReference type="InterPro" id="IPR026893">
    <property type="entry name" value="Tyr/Ser_Pase_IphP-type"/>
</dbReference>
<dbReference type="InterPro" id="IPR029021">
    <property type="entry name" value="Prot-tyrosine_phosphatase-like"/>
</dbReference>
<dbReference type="GO" id="GO:0004721">
    <property type="term" value="F:phosphoprotein phosphatase activity"/>
    <property type="evidence" value="ECO:0007669"/>
    <property type="project" value="InterPro"/>
</dbReference>
<dbReference type="EMBL" id="CP119326">
    <property type="protein sequence ID" value="WEK41208.1"/>
    <property type="molecule type" value="Genomic_DNA"/>
</dbReference>
<dbReference type="AlphaFoldDB" id="A0AAJ6BL73"/>
<dbReference type="Pfam" id="PF13350">
    <property type="entry name" value="Y_phosphatase3"/>
    <property type="match status" value="1"/>
</dbReference>
<dbReference type="SUPFAM" id="SSF52799">
    <property type="entry name" value="(Phosphotyrosine protein) phosphatases II"/>
    <property type="match status" value="1"/>
</dbReference>
<organism evidence="3 4">
    <name type="scientific">Candidatus Brevundimonas colombiensis</name>
    <dbReference type="NCBI Taxonomy" id="3121376"/>
    <lineage>
        <taxon>Bacteria</taxon>
        <taxon>Pseudomonadati</taxon>
        <taxon>Pseudomonadota</taxon>
        <taxon>Alphaproteobacteria</taxon>
        <taxon>Caulobacterales</taxon>
        <taxon>Caulobacteraceae</taxon>
        <taxon>Brevundimonas</taxon>
    </lineage>
</organism>
<name>A0AAJ6BL73_9CAUL</name>
<dbReference type="PROSITE" id="PS00383">
    <property type="entry name" value="TYR_PHOSPHATASE_1"/>
    <property type="match status" value="1"/>
</dbReference>
<dbReference type="PROSITE" id="PS50056">
    <property type="entry name" value="TYR_PHOSPHATASE_2"/>
    <property type="match status" value="1"/>
</dbReference>
<protein>
    <submittedName>
        <fullName evidence="3">Tyrosine-protein phosphatase</fullName>
    </submittedName>
</protein>
<dbReference type="InterPro" id="IPR016130">
    <property type="entry name" value="Tyr_Pase_AS"/>
</dbReference>